<dbReference type="AlphaFoldDB" id="A0A6S7LV45"/>
<feature type="non-terminal residue" evidence="2">
    <location>
        <position position="109"/>
    </location>
</feature>
<proteinExistence type="predicted"/>
<feature type="region of interest" description="Disordered" evidence="1">
    <location>
        <begin position="27"/>
        <end position="63"/>
    </location>
</feature>
<gene>
    <name evidence="2" type="ORF">PACLA_8A018651</name>
</gene>
<name>A0A6S7LV45_PARCT</name>
<evidence type="ECO:0000313" key="3">
    <source>
        <dbReference type="Proteomes" id="UP001152795"/>
    </source>
</evidence>
<dbReference type="Proteomes" id="UP001152795">
    <property type="component" value="Unassembled WGS sequence"/>
</dbReference>
<accession>A0A6S7LV45</accession>
<reference evidence="2" key="1">
    <citation type="submission" date="2020-04" db="EMBL/GenBank/DDBJ databases">
        <authorList>
            <person name="Alioto T."/>
            <person name="Alioto T."/>
            <person name="Gomez Garrido J."/>
        </authorList>
    </citation>
    <scope>NUCLEOTIDE SEQUENCE</scope>
    <source>
        <strain evidence="2">A484AB</strain>
    </source>
</reference>
<evidence type="ECO:0000313" key="2">
    <source>
        <dbReference type="EMBL" id="CAB4045792.1"/>
    </source>
</evidence>
<organism evidence="2 3">
    <name type="scientific">Paramuricea clavata</name>
    <name type="common">Red gorgonian</name>
    <name type="synonym">Violescent sea-whip</name>
    <dbReference type="NCBI Taxonomy" id="317549"/>
    <lineage>
        <taxon>Eukaryota</taxon>
        <taxon>Metazoa</taxon>
        <taxon>Cnidaria</taxon>
        <taxon>Anthozoa</taxon>
        <taxon>Octocorallia</taxon>
        <taxon>Malacalcyonacea</taxon>
        <taxon>Plexauridae</taxon>
        <taxon>Paramuricea</taxon>
    </lineage>
</organism>
<comment type="caution">
    <text evidence="2">The sequence shown here is derived from an EMBL/GenBank/DDBJ whole genome shotgun (WGS) entry which is preliminary data.</text>
</comment>
<dbReference type="EMBL" id="CACRXK020041976">
    <property type="protein sequence ID" value="CAB4045792.1"/>
    <property type="molecule type" value="Genomic_DNA"/>
</dbReference>
<evidence type="ECO:0000256" key="1">
    <source>
        <dbReference type="SAM" id="MobiDB-lite"/>
    </source>
</evidence>
<sequence length="109" mass="11709">MAEELQAKLDGLDVETLQKLLQTAITNKGSPGTTSVVVDQTANSGTTENNDDVENDKIGDGGGAEMQINVGVDASGQNQIMKDDSLGTLDNLSHRIFYRRNCIKDIEVL</sequence>
<protein>
    <submittedName>
        <fullName evidence="2">Uncharacterized protein</fullName>
    </submittedName>
</protein>
<keyword evidence="3" id="KW-1185">Reference proteome</keyword>
<feature type="compositionally biased region" description="Polar residues" evidence="1">
    <location>
        <begin position="27"/>
        <end position="48"/>
    </location>
</feature>